<dbReference type="Proteomes" id="UP001344658">
    <property type="component" value="Unassembled WGS sequence"/>
</dbReference>
<keyword evidence="6 8" id="KW-0472">Membrane</keyword>
<evidence type="ECO:0000256" key="1">
    <source>
        <dbReference type="ARBA" id="ARBA00004651"/>
    </source>
</evidence>
<keyword evidence="3" id="KW-1003">Cell membrane</keyword>
<dbReference type="InterPro" id="IPR050171">
    <property type="entry name" value="MFS_Transporters"/>
</dbReference>
<organism evidence="9 10">
    <name type="scientific">Actinacidiphila polyblastidii</name>
    <dbReference type="NCBI Taxonomy" id="3110430"/>
    <lineage>
        <taxon>Bacteria</taxon>
        <taxon>Bacillati</taxon>
        <taxon>Actinomycetota</taxon>
        <taxon>Actinomycetes</taxon>
        <taxon>Kitasatosporales</taxon>
        <taxon>Streptomycetaceae</taxon>
        <taxon>Actinacidiphila</taxon>
    </lineage>
</organism>
<name>A0ABU7PH26_9ACTN</name>
<evidence type="ECO:0000313" key="10">
    <source>
        <dbReference type="Proteomes" id="UP001344658"/>
    </source>
</evidence>
<dbReference type="InterPro" id="IPR011701">
    <property type="entry name" value="MFS"/>
</dbReference>
<feature type="transmembrane region" description="Helical" evidence="8">
    <location>
        <begin position="149"/>
        <end position="168"/>
    </location>
</feature>
<feature type="transmembrane region" description="Helical" evidence="8">
    <location>
        <begin position="386"/>
        <end position="410"/>
    </location>
</feature>
<feature type="region of interest" description="Disordered" evidence="7">
    <location>
        <begin position="428"/>
        <end position="452"/>
    </location>
</feature>
<evidence type="ECO:0000313" key="9">
    <source>
        <dbReference type="EMBL" id="MEE4545080.1"/>
    </source>
</evidence>
<keyword evidence="2" id="KW-0813">Transport</keyword>
<protein>
    <submittedName>
        <fullName evidence="9">MFS transporter</fullName>
    </submittedName>
</protein>
<dbReference type="InterPro" id="IPR036259">
    <property type="entry name" value="MFS_trans_sf"/>
</dbReference>
<evidence type="ECO:0000256" key="4">
    <source>
        <dbReference type="ARBA" id="ARBA00022692"/>
    </source>
</evidence>
<feature type="transmembrane region" description="Helical" evidence="8">
    <location>
        <begin position="269"/>
        <end position="290"/>
    </location>
</feature>
<feature type="transmembrane region" description="Helical" evidence="8">
    <location>
        <begin position="238"/>
        <end position="263"/>
    </location>
</feature>
<evidence type="ECO:0000256" key="5">
    <source>
        <dbReference type="ARBA" id="ARBA00022989"/>
    </source>
</evidence>
<keyword evidence="4 8" id="KW-0812">Transmembrane</keyword>
<feature type="transmembrane region" description="Helical" evidence="8">
    <location>
        <begin position="311"/>
        <end position="344"/>
    </location>
</feature>
<dbReference type="Gene3D" id="1.20.1250.20">
    <property type="entry name" value="MFS general substrate transporter like domains"/>
    <property type="match status" value="1"/>
</dbReference>
<evidence type="ECO:0000256" key="6">
    <source>
        <dbReference type="ARBA" id="ARBA00023136"/>
    </source>
</evidence>
<dbReference type="PANTHER" id="PTHR23517:SF2">
    <property type="entry name" value="MULTIDRUG RESISTANCE PROTEIN MDTH"/>
    <property type="match status" value="1"/>
</dbReference>
<proteinExistence type="predicted"/>
<evidence type="ECO:0000256" key="3">
    <source>
        <dbReference type="ARBA" id="ARBA00022475"/>
    </source>
</evidence>
<feature type="compositionally biased region" description="Low complexity" evidence="7">
    <location>
        <begin position="436"/>
        <end position="452"/>
    </location>
</feature>
<dbReference type="RefSeq" id="WP_330798397.1">
    <property type="nucleotide sequence ID" value="NZ_JAZEWV010000024.1"/>
</dbReference>
<feature type="transmembrane region" description="Helical" evidence="8">
    <location>
        <begin position="21"/>
        <end position="45"/>
    </location>
</feature>
<evidence type="ECO:0000256" key="7">
    <source>
        <dbReference type="SAM" id="MobiDB-lite"/>
    </source>
</evidence>
<keyword evidence="5 8" id="KW-1133">Transmembrane helix</keyword>
<evidence type="ECO:0000256" key="2">
    <source>
        <dbReference type="ARBA" id="ARBA00022448"/>
    </source>
</evidence>
<comment type="subcellular location">
    <subcellularLocation>
        <location evidence="1">Cell membrane</location>
        <topology evidence="1">Multi-pass membrane protein</topology>
    </subcellularLocation>
</comment>
<gene>
    <name evidence="9" type="ORF">V2S66_24320</name>
</gene>
<feature type="transmembrane region" description="Helical" evidence="8">
    <location>
        <begin position="85"/>
        <end position="104"/>
    </location>
</feature>
<feature type="transmembrane region" description="Helical" evidence="8">
    <location>
        <begin position="174"/>
        <end position="193"/>
    </location>
</feature>
<reference evidence="9 10" key="1">
    <citation type="submission" date="2023-12" db="EMBL/GenBank/DDBJ databases">
        <title>Streptomyces sp. V4-01.</title>
        <authorList>
            <person name="Somphong A."/>
            <person name="Phongsopitanun W."/>
        </authorList>
    </citation>
    <scope>NUCLEOTIDE SEQUENCE [LARGE SCALE GENOMIC DNA]</scope>
    <source>
        <strain evidence="9 10">V4-01</strain>
    </source>
</reference>
<dbReference type="SUPFAM" id="SSF103473">
    <property type="entry name" value="MFS general substrate transporter"/>
    <property type="match status" value="1"/>
</dbReference>
<feature type="transmembrane region" description="Helical" evidence="8">
    <location>
        <begin position="57"/>
        <end position="78"/>
    </location>
</feature>
<dbReference type="Pfam" id="PF07690">
    <property type="entry name" value="MFS_1"/>
    <property type="match status" value="1"/>
</dbReference>
<sequence length="452" mass="45626">MSVPSPLTFVKSLIPDAGAPRMYVTSSFVSTVGGGIMMPISVLYFTRIVGLSSARVGLAFTVSSLVAILMSAPAGALADRVGPRRVVMGSLTVLGASGLAYLLVHNFWTLLAVNAAMNISFAAYFPSVGALLRRVGGEQTVTIRSQSRAVANIGVALGSLVSGVGIQIGSAAAYHVLIVLFAGAQSAAVLLLLRVPDYRPLPRPAKNPLPADGAGPVPVTGAGEAPVPKGLALRDGAFLAYALVGGVMAVQALILEIMIPVWIVDRTDAPSWAVTLAFVINTALVVLLQVRLGGSVQTLADGGVALRRAGIAVMLGCAALSVMAGVPAWAALLVLVAGMVLLTLGEIWYASGTFAFEYGLPPAYAQGQYQGVSGTVTGAARAGAPVLLLGVVLGFGSLGWLGLGAIMVLLGLTGPALARFGARTRPADTADGTGLPASATAPAANSPVGDPA</sequence>
<dbReference type="EMBL" id="JAZEWV010000024">
    <property type="protein sequence ID" value="MEE4545080.1"/>
    <property type="molecule type" value="Genomic_DNA"/>
</dbReference>
<dbReference type="PANTHER" id="PTHR23517">
    <property type="entry name" value="RESISTANCE PROTEIN MDTM, PUTATIVE-RELATED-RELATED"/>
    <property type="match status" value="1"/>
</dbReference>
<evidence type="ECO:0000256" key="8">
    <source>
        <dbReference type="SAM" id="Phobius"/>
    </source>
</evidence>
<comment type="caution">
    <text evidence="9">The sequence shown here is derived from an EMBL/GenBank/DDBJ whole genome shotgun (WGS) entry which is preliminary data.</text>
</comment>
<accession>A0ABU7PH26</accession>
<keyword evidence="10" id="KW-1185">Reference proteome</keyword>